<dbReference type="EMBL" id="JXWY01000043">
    <property type="protein sequence ID" value="KIX90446.1"/>
    <property type="molecule type" value="Genomic_DNA"/>
</dbReference>
<evidence type="ECO:0000313" key="3">
    <source>
        <dbReference type="EMBL" id="SUM58467.1"/>
    </source>
</evidence>
<keyword evidence="4" id="KW-1185">Reference proteome</keyword>
<name>A0A0D6XQG6_9STAP</name>
<dbReference type="Proteomes" id="UP000254100">
    <property type="component" value="Unassembled WGS sequence"/>
</dbReference>
<dbReference type="AlphaFoldDB" id="A0A0D6XQG6"/>
<gene>
    <name evidence="3" type="ORF">NCTC13832_02217</name>
    <name evidence="2" type="ORF">TP70_07795</name>
</gene>
<accession>A0A0D6XQG6</accession>
<feature type="transmembrane region" description="Helical" evidence="1">
    <location>
        <begin position="5"/>
        <end position="22"/>
    </location>
</feature>
<evidence type="ECO:0000313" key="5">
    <source>
        <dbReference type="Proteomes" id="UP000254100"/>
    </source>
</evidence>
<keyword evidence="1" id="KW-0812">Transmembrane</keyword>
<evidence type="ECO:0000313" key="4">
    <source>
        <dbReference type="Proteomes" id="UP000032366"/>
    </source>
</evidence>
<feature type="transmembrane region" description="Helical" evidence="1">
    <location>
        <begin position="54"/>
        <end position="76"/>
    </location>
</feature>
<feature type="transmembrane region" description="Helical" evidence="1">
    <location>
        <begin position="88"/>
        <end position="115"/>
    </location>
</feature>
<organism evidence="3 5">
    <name type="scientific">Staphylococcus microti</name>
    <dbReference type="NCBI Taxonomy" id="569857"/>
    <lineage>
        <taxon>Bacteria</taxon>
        <taxon>Bacillati</taxon>
        <taxon>Bacillota</taxon>
        <taxon>Bacilli</taxon>
        <taxon>Bacillales</taxon>
        <taxon>Staphylococcaceae</taxon>
        <taxon>Staphylococcus</taxon>
    </lineage>
</organism>
<protein>
    <submittedName>
        <fullName evidence="3">Membrane protein</fullName>
    </submittedName>
</protein>
<evidence type="ECO:0000256" key="1">
    <source>
        <dbReference type="SAM" id="Phobius"/>
    </source>
</evidence>
<feature type="transmembrane region" description="Helical" evidence="1">
    <location>
        <begin position="28"/>
        <end position="47"/>
    </location>
</feature>
<evidence type="ECO:0000313" key="2">
    <source>
        <dbReference type="EMBL" id="KIX90446.1"/>
    </source>
</evidence>
<dbReference type="STRING" id="569857.TP70_07795"/>
<keyword evidence="1" id="KW-0472">Membrane</keyword>
<sequence>MKFRAIYLLIVLLPIEFIGMYIDYTFRSLLGYIPYVFISIVVSLILFKYKFKSSYLILVTRVIGILLSLMCAHLFMDIYNSSNYFKPFSTTIFSLILGLINFVMIAVFYLVIYGISPRNK</sequence>
<reference evidence="2 4" key="1">
    <citation type="submission" date="2015-01" db="EMBL/GenBank/DDBJ databases">
        <authorList>
            <person name="Guo J."/>
        </authorList>
    </citation>
    <scope>NUCLEOTIDE SEQUENCE [LARGE SCALE GENOMIC DNA]</scope>
    <source>
        <strain evidence="2 4">DSM 22147</strain>
    </source>
</reference>
<dbReference type="EMBL" id="UHDT01000001">
    <property type="protein sequence ID" value="SUM58467.1"/>
    <property type="molecule type" value="Genomic_DNA"/>
</dbReference>
<proteinExistence type="predicted"/>
<keyword evidence="1" id="KW-1133">Transmembrane helix</keyword>
<dbReference type="Proteomes" id="UP000032366">
    <property type="component" value="Unassembled WGS sequence"/>
</dbReference>
<reference evidence="3 5" key="2">
    <citation type="submission" date="2018-06" db="EMBL/GenBank/DDBJ databases">
        <authorList>
            <consortium name="Pathogen Informatics"/>
            <person name="Doyle S."/>
        </authorList>
    </citation>
    <scope>NUCLEOTIDE SEQUENCE [LARGE SCALE GENOMIC DNA]</scope>
    <source>
        <strain evidence="3 5">NCTC13832</strain>
    </source>
</reference>